<reference evidence="1" key="1">
    <citation type="submission" date="2020-04" db="EMBL/GenBank/DDBJ databases">
        <authorList>
            <person name="Chiriac C."/>
            <person name="Salcher M."/>
            <person name="Ghai R."/>
            <person name="Kavagutti S V."/>
        </authorList>
    </citation>
    <scope>NUCLEOTIDE SEQUENCE</scope>
</reference>
<proteinExistence type="predicted"/>
<name>A0A6J5NMC8_9CAUD</name>
<gene>
    <name evidence="1" type="ORF">UFOVP732_25</name>
</gene>
<sequence length="79" mass="8965">MGRDTLICAAVRHVVIEAYRKPYSIASNFAREHKEPLAQAASLGLVTVFYPDTMGTRDVWTDHTWRPTIKGLQYTILDT</sequence>
<organism evidence="1">
    <name type="scientific">uncultured Caudovirales phage</name>
    <dbReference type="NCBI Taxonomy" id="2100421"/>
    <lineage>
        <taxon>Viruses</taxon>
        <taxon>Duplodnaviria</taxon>
        <taxon>Heunggongvirae</taxon>
        <taxon>Uroviricota</taxon>
        <taxon>Caudoviricetes</taxon>
        <taxon>Peduoviridae</taxon>
        <taxon>Maltschvirus</taxon>
        <taxon>Maltschvirus maltsch</taxon>
    </lineage>
</organism>
<accession>A0A6J5NMC8</accession>
<dbReference type="EMBL" id="LR796713">
    <property type="protein sequence ID" value="CAB4160980.1"/>
    <property type="molecule type" value="Genomic_DNA"/>
</dbReference>
<protein>
    <submittedName>
        <fullName evidence="1">Uncharacterized protein</fullName>
    </submittedName>
</protein>
<evidence type="ECO:0000313" key="1">
    <source>
        <dbReference type="EMBL" id="CAB4160980.1"/>
    </source>
</evidence>